<dbReference type="Proteomes" id="UP000626109">
    <property type="component" value="Unassembled WGS sequence"/>
</dbReference>
<sequence>AVLLSASVALSEVLAAARSAQDAKWAARTAEELLAAPAAAGLAAAVQAEPFGLHALGMLLPMRRSGCMP</sequence>
<protein>
    <submittedName>
        <fullName evidence="2">Uncharacterized protein</fullName>
    </submittedName>
</protein>
<accession>A0A813KXE1</accession>
<keyword evidence="1" id="KW-0732">Signal</keyword>
<name>A0A813KXE1_POLGL</name>
<dbReference type="EMBL" id="CAJNNW010033329">
    <property type="protein sequence ID" value="CAE8718185.1"/>
    <property type="molecule type" value="Genomic_DNA"/>
</dbReference>
<proteinExistence type="predicted"/>
<feature type="signal peptide" evidence="1">
    <location>
        <begin position="1"/>
        <end position="19"/>
    </location>
</feature>
<evidence type="ECO:0000313" key="3">
    <source>
        <dbReference type="Proteomes" id="UP000626109"/>
    </source>
</evidence>
<evidence type="ECO:0000313" key="2">
    <source>
        <dbReference type="EMBL" id="CAE8718185.1"/>
    </source>
</evidence>
<feature type="non-terminal residue" evidence="2">
    <location>
        <position position="1"/>
    </location>
</feature>
<gene>
    <name evidence="2" type="ORF">PGLA2088_LOCUS39941</name>
</gene>
<dbReference type="AlphaFoldDB" id="A0A813KXE1"/>
<comment type="caution">
    <text evidence="2">The sequence shown here is derived from an EMBL/GenBank/DDBJ whole genome shotgun (WGS) entry which is preliminary data.</text>
</comment>
<evidence type="ECO:0000256" key="1">
    <source>
        <dbReference type="SAM" id="SignalP"/>
    </source>
</evidence>
<feature type="chain" id="PRO_5032476893" evidence="1">
    <location>
        <begin position="20"/>
        <end position="69"/>
    </location>
</feature>
<organism evidence="2 3">
    <name type="scientific">Polarella glacialis</name>
    <name type="common">Dinoflagellate</name>
    <dbReference type="NCBI Taxonomy" id="89957"/>
    <lineage>
        <taxon>Eukaryota</taxon>
        <taxon>Sar</taxon>
        <taxon>Alveolata</taxon>
        <taxon>Dinophyceae</taxon>
        <taxon>Suessiales</taxon>
        <taxon>Suessiaceae</taxon>
        <taxon>Polarella</taxon>
    </lineage>
</organism>
<reference evidence="2" key="1">
    <citation type="submission" date="2021-02" db="EMBL/GenBank/DDBJ databases">
        <authorList>
            <person name="Dougan E. K."/>
            <person name="Rhodes N."/>
            <person name="Thang M."/>
            <person name="Chan C."/>
        </authorList>
    </citation>
    <scope>NUCLEOTIDE SEQUENCE</scope>
</reference>